<proteinExistence type="predicted"/>
<evidence type="ECO:0000313" key="3">
    <source>
        <dbReference type="EMBL" id="MCA6075755.1"/>
    </source>
</evidence>
<sequence length="115" mass="13748">MKIIRNQRNHPLYVREHLIMWKLLNEHRTLKHFNFKQYHSFGCCTAQFCSFAASLVVELEGYEDMMLSSSATRDCHLKTLGFHILRYENYLVNEFPEIIIEDIQSQIKGIRRVRS</sequence>
<protein>
    <submittedName>
        <fullName evidence="2">DUF559 domain-containing protein</fullName>
    </submittedName>
</protein>
<keyword evidence="5" id="KW-1185">Reference proteome</keyword>
<dbReference type="EMBL" id="JAIXNE010000002">
    <property type="protein sequence ID" value="MCA6074578.1"/>
    <property type="molecule type" value="Genomic_DNA"/>
</dbReference>
<dbReference type="EMBL" id="JAIXNE010000004">
    <property type="protein sequence ID" value="MCA6076883.1"/>
    <property type="molecule type" value="Genomic_DNA"/>
</dbReference>
<dbReference type="InterPro" id="IPR047216">
    <property type="entry name" value="Endonuclease_DUF559_bact"/>
</dbReference>
<accession>A0A9X1HLX5</accession>
<comment type="caution">
    <text evidence="2">The sequence shown here is derived from an EMBL/GenBank/DDBJ whole genome shotgun (WGS) entry which is preliminary data.</text>
</comment>
<dbReference type="PANTHER" id="PTHR38590">
    <property type="entry name" value="BLL0828 PROTEIN"/>
    <property type="match status" value="1"/>
</dbReference>
<dbReference type="EMBL" id="JAIXNE010000003">
    <property type="protein sequence ID" value="MCA6075755.1"/>
    <property type="molecule type" value="Genomic_DNA"/>
</dbReference>
<evidence type="ECO:0000313" key="4">
    <source>
        <dbReference type="EMBL" id="MCA6076883.1"/>
    </source>
</evidence>
<dbReference type="Proteomes" id="UP001139409">
    <property type="component" value="Unassembled WGS sequence"/>
</dbReference>
<evidence type="ECO:0000313" key="2">
    <source>
        <dbReference type="EMBL" id="MCA6074578.1"/>
    </source>
</evidence>
<dbReference type="AlphaFoldDB" id="A0A9X1HLX5"/>
<evidence type="ECO:0000259" key="1">
    <source>
        <dbReference type="Pfam" id="PF04480"/>
    </source>
</evidence>
<organism evidence="2 5">
    <name type="scientific">Fulvivirga sedimenti</name>
    <dbReference type="NCBI Taxonomy" id="2879465"/>
    <lineage>
        <taxon>Bacteria</taxon>
        <taxon>Pseudomonadati</taxon>
        <taxon>Bacteroidota</taxon>
        <taxon>Cytophagia</taxon>
        <taxon>Cytophagales</taxon>
        <taxon>Fulvivirgaceae</taxon>
        <taxon>Fulvivirga</taxon>
    </lineage>
</organism>
<dbReference type="InterPro" id="IPR007569">
    <property type="entry name" value="DUF559"/>
</dbReference>
<feature type="domain" description="DUF559" evidence="1">
    <location>
        <begin position="19"/>
        <end position="107"/>
    </location>
</feature>
<dbReference type="PANTHER" id="PTHR38590:SF1">
    <property type="entry name" value="BLL0828 PROTEIN"/>
    <property type="match status" value="1"/>
</dbReference>
<name>A0A9X1HLX5_9BACT</name>
<reference evidence="2" key="1">
    <citation type="submission" date="2021-09" db="EMBL/GenBank/DDBJ databases">
        <title>Fulvivirga sp. isolated from coastal sediment.</title>
        <authorList>
            <person name="Yu H."/>
        </authorList>
    </citation>
    <scope>NUCLEOTIDE SEQUENCE</scope>
    <source>
        <strain evidence="2">1062</strain>
    </source>
</reference>
<gene>
    <name evidence="2" type="ORF">LDX50_06840</name>
    <name evidence="3" type="ORF">LDX50_12810</name>
    <name evidence="4" type="ORF">LDX50_18530</name>
</gene>
<dbReference type="RefSeq" id="WP_225697692.1">
    <property type="nucleotide sequence ID" value="NZ_JAIXNE010000002.1"/>
</dbReference>
<dbReference type="Pfam" id="PF04480">
    <property type="entry name" value="DUF559"/>
    <property type="match status" value="1"/>
</dbReference>
<evidence type="ECO:0000313" key="5">
    <source>
        <dbReference type="Proteomes" id="UP001139409"/>
    </source>
</evidence>